<evidence type="ECO:0000256" key="2">
    <source>
        <dbReference type="ARBA" id="ARBA00023125"/>
    </source>
</evidence>
<dbReference type="eggNOG" id="COG2186">
    <property type="taxonomic scope" value="Bacteria"/>
</dbReference>
<dbReference type="PROSITE" id="PS50949">
    <property type="entry name" value="HTH_GNTR"/>
    <property type="match status" value="1"/>
</dbReference>
<evidence type="ECO:0000259" key="4">
    <source>
        <dbReference type="PROSITE" id="PS50949"/>
    </source>
</evidence>
<dbReference type="Pfam" id="PF07729">
    <property type="entry name" value="FCD"/>
    <property type="match status" value="1"/>
</dbReference>
<dbReference type="STRING" id="1184609.KILIM_016_00350"/>
<keyword evidence="6" id="KW-1185">Reference proteome</keyword>
<dbReference type="Pfam" id="PF00392">
    <property type="entry name" value="GntR"/>
    <property type="match status" value="1"/>
</dbReference>
<dbReference type="InterPro" id="IPR036390">
    <property type="entry name" value="WH_DNA-bd_sf"/>
</dbReference>
<proteinExistence type="predicted"/>
<dbReference type="GO" id="GO:0003677">
    <property type="term" value="F:DNA binding"/>
    <property type="evidence" value="ECO:0007669"/>
    <property type="project" value="UniProtKB-KW"/>
</dbReference>
<dbReference type="InterPro" id="IPR008920">
    <property type="entry name" value="TF_FadR/GntR_C"/>
</dbReference>
<keyword evidence="2" id="KW-0238">DNA-binding</keyword>
<dbReference type="AlphaFoldDB" id="K6W7C7"/>
<evidence type="ECO:0000313" key="6">
    <source>
        <dbReference type="Proteomes" id="UP000008366"/>
    </source>
</evidence>
<feature type="domain" description="HTH gntR-type" evidence="4">
    <location>
        <begin position="3"/>
        <end position="70"/>
    </location>
</feature>
<dbReference type="RefSeq" id="WP_006591627.1">
    <property type="nucleotide sequence ID" value="NZ_BAHD01000016.1"/>
</dbReference>
<name>K6W7C7_9MICO</name>
<dbReference type="PRINTS" id="PR00035">
    <property type="entry name" value="HTHGNTR"/>
</dbReference>
<dbReference type="PANTHER" id="PTHR43537:SF44">
    <property type="entry name" value="GNTR FAMILY REGULATORY PROTEIN"/>
    <property type="match status" value="1"/>
</dbReference>
<dbReference type="SUPFAM" id="SSF46785">
    <property type="entry name" value="Winged helix' DNA-binding domain"/>
    <property type="match status" value="1"/>
</dbReference>
<evidence type="ECO:0000256" key="1">
    <source>
        <dbReference type="ARBA" id="ARBA00023015"/>
    </source>
</evidence>
<dbReference type="SMART" id="SM00345">
    <property type="entry name" value="HTH_GNTR"/>
    <property type="match status" value="1"/>
</dbReference>
<dbReference type="Gene3D" id="1.20.120.530">
    <property type="entry name" value="GntR ligand-binding domain-like"/>
    <property type="match status" value="1"/>
</dbReference>
<dbReference type="InterPro" id="IPR011711">
    <property type="entry name" value="GntR_C"/>
</dbReference>
<gene>
    <name evidence="5" type="ORF">KILIM_016_00350</name>
</gene>
<accession>K6W7C7</accession>
<evidence type="ECO:0000313" key="5">
    <source>
        <dbReference type="EMBL" id="GAB95095.1"/>
    </source>
</evidence>
<dbReference type="Gene3D" id="1.10.10.10">
    <property type="entry name" value="Winged helix-like DNA-binding domain superfamily/Winged helix DNA-binding domain"/>
    <property type="match status" value="1"/>
</dbReference>
<keyword evidence="1" id="KW-0805">Transcription regulation</keyword>
<dbReference type="InterPro" id="IPR000524">
    <property type="entry name" value="Tscrpt_reg_HTH_GntR"/>
</dbReference>
<organism evidence="5 6">
    <name type="scientific">Kineosphaera limosa NBRC 100340</name>
    <dbReference type="NCBI Taxonomy" id="1184609"/>
    <lineage>
        <taxon>Bacteria</taxon>
        <taxon>Bacillati</taxon>
        <taxon>Actinomycetota</taxon>
        <taxon>Actinomycetes</taxon>
        <taxon>Micrococcales</taxon>
        <taxon>Dermatophilaceae</taxon>
        <taxon>Kineosphaera</taxon>
    </lineage>
</organism>
<sequence length="221" mass="24831">MSATRVDEAVERLVVRVVAGEFADRPLPREQDLADELEVSRLTLREAVKVLKTQGVLRVEQGRGTFVNPVRDWESVDLVARASRDERRTHEQLIEVRRFMETGATALFAQCATPELLARMGERLEAMRRADATGDVDGFVEADLAFHDVILENCGNPFVAMLYRPISDLLRANRYVTGSRAHVRSRAIEKHAAILAALREGTAAQAERAMLDHIEQTREDL</sequence>
<dbReference type="SMART" id="SM00895">
    <property type="entry name" value="FCD"/>
    <property type="match status" value="1"/>
</dbReference>
<comment type="caution">
    <text evidence="5">The sequence shown here is derived from an EMBL/GenBank/DDBJ whole genome shotgun (WGS) entry which is preliminary data.</text>
</comment>
<protein>
    <submittedName>
        <fullName evidence="5">Putative GntR family transcriptional regulator</fullName>
    </submittedName>
</protein>
<reference evidence="5 6" key="1">
    <citation type="submission" date="2012-08" db="EMBL/GenBank/DDBJ databases">
        <title>Whole genome shotgun sequence of Kineosphaera limosa NBRC 100340.</title>
        <authorList>
            <person name="Yoshida I."/>
            <person name="Isaki S."/>
            <person name="Hosoyama A."/>
            <person name="Tsuchikane K."/>
            <person name="Katsumata H."/>
            <person name="Ando Y."/>
            <person name="Ohji S."/>
            <person name="Hamada M."/>
            <person name="Tamura T."/>
            <person name="Yamazoe A."/>
            <person name="Yamazaki S."/>
            <person name="Fujita N."/>
        </authorList>
    </citation>
    <scope>NUCLEOTIDE SEQUENCE [LARGE SCALE GENOMIC DNA]</scope>
    <source>
        <strain evidence="5 6">NBRC 100340</strain>
    </source>
</reference>
<dbReference type="GO" id="GO:0003700">
    <property type="term" value="F:DNA-binding transcription factor activity"/>
    <property type="evidence" value="ECO:0007669"/>
    <property type="project" value="InterPro"/>
</dbReference>
<dbReference type="EMBL" id="BAHD01000016">
    <property type="protein sequence ID" value="GAB95095.1"/>
    <property type="molecule type" value="Genomic_DNA"/>
</dbReference>
<keyword evidence="3" id="KW-0804">Transcription</keyword>
<dbReference type="Proteomes" id="UP000008366">
    <property type="component" value="Unassembled WGS sequence"/>
</dbReference>
<dbReference type="SUPFAM" id="SSF48008">
    <property type="entry name" value="GntR ligand-binding domain-like"/>
    <property type="match status" value="1"/>
</dbReference>
<evidence type="ECO:0000256" key="3">
    <source>
        <dbReference type="ARBA" id="ARBA00023163"/>
    </source>
</evidence>
<dbReference type="CDD" id="cd07377">
    <property type="entry name" value="WHTH_GntR"/>
    <property type="match status" value="1"/>
</dbReference>
<dbReference type="InterPro" id="IPR036388">
    <property type="entry name" value="WH-like_DNA-bd_sf"/>
</dbReference>
<dbReference type="PANTHER" id="PTHR43537">
    <property type="entry name" value="TRANSCRIPTIONAL REGULATOR, GNTR FAMILY"/>
    <property type="match status" value="1"/>
</dbReference>